<keyword evidence="4" id="KW-0378">Hydrolase</keyword>
<dbReference type="GO" id="GO:0004843">
    <property type="term" value="F:cysteine-type deubiquitinase activity"/>
    <property type="evidence" value="ECO:0007669"/>
    <property type="project" value="InterPro"/>
</dbReference>
<comment type="similarity">
    <text evidence="1">Belongs to the peptidase C19 family.</text>
</comment>
<dbReference type="EMBL" id="BPLR01013687">
    <property type="protein sequence ID" value="GIY62971.1"/>
    <property type="molecule type" value="Genomic_DNA"/>
</dbReference>
<feature type="region of interest" description="Disordered" evidence="2">
    <location>
        <begin position="67"/>
        <end position="93"/>
    </location>
</feature>
<feature type="compositionally biased region" description="Basic and acidic residues" evidence="2">
    <location>
        <begin position="121"/>
        <end position="130"/>
    </location>
</feature>
<proteinExistence type="inferred from homology"/>
<dbReference type="AlphaFoldDB" id="A0AAV4UZ20"/>
<dbReference type="PROSITE" id="PS00973">
    <property type="entry name" value="USP_2"/>
    <property type="match status" value="1"/>
</dbReference>
<dbReference type="Pfam" id="PF00443">
    <property type="entry name" value="UCH"/>
    <property type="match status" value="1"/>
</dbReference>
<dbReference type="InterPro" id="IPR028889">
    <property type="entry name" value="USP"/>
</dbReference>
<sequence length="517" mass="57827">KLRKAQNKKIVTELKEISPEADEVNSSKGAADNEEEIDVVNVDENEKLSESNDVDVETVDVDQDACNLNGFENLPNGDIISDSDEDSVKDKSPKEFKQVNHAIDNETGESISVCTKSSPVKPEDTSDSKKSLSSVKTVDDDYFVLFDDTICFDDETPVLSEDENQVSHTTINHTAEVVSECAIKIDVIGDDPVEASALGKTDTISEANPPGLEERMQALSMQVKEIRIRRDSDRQNSILSSSSSSTDDGESTKTTFESDESPEEKIRNQQEEDLSHNLTESQTKEWILKSLTTLQPRRSVAPLECSIDSCISNFTKPELLVGNNKYRCNNCTEMKRKKSGDKTAVAYSNASKQLLVFSPPAVLTLHLKRFQQIGMDLKKVNRFVEFPLILDLAPYCSSACLILPHMAQVKDEILYSLYGIVSHSGALSCGHYVAYVKVSKRTLNETFINKLPLAQCDLEQLLQKYHKLNTSMKSNGEKTESEGEKRWYYISDHAVKEVSEAVVLKCQAYLLFYERIK</sequence>
<dbReference type="GO" id="GO:0016579">
    <property type="term" value="P:protein deubiquitination"/>
    <property type="evidence" value="ECO:0007669"/>
    <property type="project" value="InterPro"/>
</dbReference>
<dbReference type="GO" id="GO:0005829">
    <property type="term" value="C:cytosol"/>
    <property type="evidence" value="ECO:0007669"/>
    <property type="project" value="TreeGrafter"/>
</dbReference>
<feature type="region of interest" description="Disordered" evidence="2">
    <location>
        <begin position="107"/>
        <end position="131"/>
    </location>
</feature>
<dbReference type="InterPro" id="IPR018200">
    <property type="entry name" value="USP_CS"/>
</dbReference>
<feature type="compositionally biased region" description="Polar residues" evidence="2">
    <location>
        <begin position="108"/>
        <end position="118"/>
    </location>
</feature>
<feature type="region of interest" description="Disordered" evidence="2">
    <location>
        <begin position="230"/>
        <end position="279"/>
    </location>
</feature>
<gene>
    <name evidence="4" type="primary">USP45</name>
    <name evidence="4" type="ORF">CEXT_673161</name>
</gene>
<evidence type="ECO:0000313" key="4">
    <source>
        <dbReference type="EMBL" id="GIY62971.1"/>
    </source>
</evidence>
<comment type="caution">
    <text evidence="4">The sequence shown here is derived from an EMBL/GenBank/DDBJ whole genome shotgun (WGS) entry which is preliminary data.</text>
</comment>
<dbReference type="InterPro" id="IPR038765">
    <property type="entry name" value="Papain-like_cys_pep_sf"/>
</dbReference>
<dbReference type="PROSITE" id="PS50235">
    <property type="entry name" value="USP_3"/>
    <property type="match status" value="1"/>
</dbReference>
<dbReference type="SUPFAM" id="SSF54001">
    <property type="entry name" value="Cysteine proteinases"/>
    <property type="match status" value="1"/>
</dbReference>
<dbReference type="GO" id="GO:0005634">
    <property type="term" value="C:nucleus"/>
    <property type="evidence" value="ECO:0007669"/>
    <property type="project" value="TreeGrafter"/>
</dbReference>
<evidence type="ECO:0000313" key="5">
    <source>
        <dbReference type="Proteomes" id="UP001054945"/>
    </source>
</evidence>
<feature type="compositionally biased region" description="Basic and acidic residues" evidence="2">
    <location>
        <begin position="263"/>
        <end position="275"/>
    </location>
</feature>
<dbReference type="InterPro" id="IPR050164">
    <property type="entry name" value="Peptidase_C19"/>
</dbReference>
<feature type="compositionally biased region" description="Low complexity" evidence="2">
    <location>
        <begin position="235"/>
        <end position="246"/>
    </location>
</feature>
<organism evidence="4 5">
    <name type="scientific">Caerostris extrusa</name>
    <name type="common">Bark spider</name>
    <name type="synonym">Caerostris bankana</name>
    <dbReference type="NCBI Taxonomy" id="172846"/>
    <lineage>
        <taxon>Eukaryota</taxon>
        <taxon>Metazoa</taxon>
        <taxon>Ecdysozoa</taxon>
        <taxon>Arthropoda</taxon>
        <taxon>Chelicerata</taxon>
        <taxon>Arachnida</taxon>
        <taxon>Araneae</taxon>
        <taxon>Araneomorphae</taxon>
        <taxon>Entelegynae</taxon>
        <taxon>Araneoidea</taxon>
        <taxon>Araneidae</taxon>
        <taxon>Caerostris</taxon>
    </lineage>
</organism>
<dbReference type="PANTHER" id="PTHR24006">
    <property type="entry name" value="UBIQUITIN CARBOXYL-TERMINAL HYDROLASE"/>
    <property type="match status" value="1"/>
</dbReference>
<evidence type="ECO:0000256" key="2">
    <source>
        <dbReference type="SAM" id="MobiDB-lite"/>
    </source>
</evidence>
<name>A0AAV4UZ20_CAEEX</name>
<feature type="non-terminal residue" evidence="4">
    <location>
        <position position="1"/>
    </location>
</feature>
<dbReference type="Proteomes" id="UP001054945">
    <property type="component" value="Unassembled WGS sequence"/>
</dbReference>
<keyword evidence="5" id="KW-1185">Reference proteome</keyword>
<feature type="domain" description="USP" evidence="3">
    <location>
        <begin position="1"/>
        <end position="516"/>
    </location>
</feature>
<accession>A0AAV4UZ20</accession>
<dbReference type="CDD" id="cd02667">
    <property type="entry name" value="Peptidase_C19K"/>
    <property type="match status" value="1"/>
</dbReference>
<dbReference type="PANTHER" id="PTHR24006:SF781">
    <property type="entry name" value="LD34905P"/>
    <property type="match status" value="1"/>
</dbReference>
<dbReference type="InterPro" id="IPR001394">
    <property type="entry name" value="Peptidase_C19_UCH"/>
</dbReference>
<reference evidence="4 5" key="1">
    <citation type="submission" date="2021-06" db="EMBL/GenBank/DDBJ databases">
        <title>Caerostris extrusa draft genome.</title>
        <authorList>
            <person name="Kono N."/>
            <person name="Arakawa K."/>
        </authorList>
    </citation>
    <scope>NUCLEOTIDE SEQUENCE [LARGE SCALE GENOMIC DNA]</scope>
</reference>
<dbReference type="Gene3D" id="3.90.70.10">
    <property type="entry name" value="Cysteine proteinases"/>
    <property type="match status" value="1"/>
</dbReference>
<protein>
    <submittedName>
        <fullName evidence="4">Ubiquitin carboxyl-terminal hydrolase 45</fullName>
    </submittedName>
</protein>
<evidence type="ECO:0000259" key="3">
    <source>
        <dbReference type="PROSITE" id="PS50235"/>
    </source>
</evidence>
<evidence type="ECO:0000256" key="1">
    <source>
        <dbReference type="ARBA" id="ARBA00009085"/>
    </source>
</evidence>